<keyword evidence="1" id="KW-0812">Transmembrane</keyword>
<name>A0A0A8XUU6_ARUDO</name>
<proteinExistence type="predicted"/>
<protein>
    <submittedName>
        <fullName evidence="2">Uncharacterized protein</fullName>
    </submittedName>
</protein>
<keyword evidence="1" id="KW-0472">Membrane</keyword>
<dbReference type="AlphaFoldDB" id="A0A0A8XUU6"/>
<accession>A0A0A8XUU6</accession>
<reference evidence="2" key="1">
    <citation type="submission" date="2014-09" db="EMBL/GenBank/DDBJ databases">
        <authorList>
            <person name="Magalhaes I.L.F."/>
            <person name="Oliveira U."/>
            <person name="Santos F.R."/>
            <person name="Vidigal T.H.D.A."/>
            <person name="Brescovit A.D."/>
            <person name="Santos A.J."/>
        </authorList>
    </citation>
    <scope>NUCLEOTIDE SEQUENCE</scope>
    <source>
        <tissue evidence="2">Shoot tissue taken approximately 20 cm above the soil surface</tissue>
    </source>
</reference>
<organism evidence="2">
    <name type="scientific">Arundo donax</name>
    <name type="common">Giant reed</name>
    <name type="synonym">Donax arundinaceus</name>
    <dbReference type="NCBI Taxonomy" id="35708"/>
    <lineage>
        <taxon>Eukaryota</taxon>
        <taxon>Viridiplantae</taxon>
        <taxon>Streptophyta</taxon>
        <taxon>Embryophyta</taxon>
        <taxon>Tracheophyta</taxon>
        <taxon>Spermatophyta</taxon>
        <taxon>Magnoliopsida</taxon>
        <taxon>Liliopsida</taxon>
        <taxon>Poales</taxon>
        <taxon>Poaceae</taxon>
        <taxon>PACMAD clade</taxon>
        <taxon>Arundinoideae</taxon>
        <taxon>Arundineae</taxon>
        <taxon>Arundo</taxon>
    </lineage>
</organism>
<feature type="transmembrane region" description="Helical" evidence="1">
    <location>
        <begin position="6"/>
        <end position="27"/>
    </location>
</feature>
<keyword evidence="1" id="KW-1133">Transmembrane helix</keyword>
<evidence type="ECO:0000256" key="1">
    <source>
        <dbReference type="SAM" id="Phobius"/>
    </source>
</evidence>
<sequence>MTPFWFGVAQYVMHTLDLFFCSGYFALSSNLQFL</sequence>
<evidence type="ECO:0000313" key="2">
    <source>
        <dbReference type="EMBL" id="JAD16455.1"/>
    </source>
</evidence>
<dbReference type="EMBL" id="GBRH01281440">
    <property type="protein sequence ID" value="JAD16455.1"/>
    <property type="molecule type" value="Transcribed_RNA"/>
</dbReference>
<reference evidence="2" key="2">
    <citation type="journal article" date="2015" name="Data Brief">
        <title>Shoot transcriptome of the giant reed, Arundo donax.</title>
        <authorList>
            <person name="Barrero R.A."/>
            <person name="Guerrero F.D."/>
            <person name="Moolhuijzen P."/>
            <person name="Goolsby J.A."/>
            <person name="Tidwell J."/>
            <person name="Bellgard S.E."/>
            <person name="Bellgard M.I."/>
        </authorList>
    </citation>
    <scope>NUCLEOTIDE SEQUENCE</scope>
    <source>
        <tissue evidence="2">Shoot tissue taken approximately 20 cm above the soil surface</tissue>
    </source>
</reference>